<evidence type="ECO:0000259" key="6">
    <source>
        <dbReference type="Pfam" id="PF01494"/>
    </source>
</evidence>
<keyword evidence="4 5" id="KW-0503">Monooxygenase</keyword>
<evidence type="ECO:0000256" key="1">
    <source>
        <dbReference type="ARBA" id="ARBA00022630"/>
    </source>
</evidence>
<feature type="binding site" evidence="5">
    <location>
        <position position="105"/>
    </location>
    <ligand>
        <name>FAD</name>
        <dbReference type="ChEBI" id="CHEBI:57692"/>
    </ligand>
</feature>
<dbReference type="HAMAP" id="MF_00845">
    <property type="entry name" value="TetX_monooxygenase"/>
    <property type="match status" value="1"/>
</dbReference>
<keyword evidence="8" id="KW-1185">Reference proteome</keyword>
<accession>A0ABU5RKT6</accession>
<dbReference type="Gene3D" id="3.50.50.60">
    <property type="entry name" value="FAD/NAD(P)-binding domain"/>
    <property type="match status" value="1"/>
</dbReference>
<keyword evidence="2 5" id="KW-0274">FAD</keyword>
<keyword evidence="5" id="KW-0963">Cytoplasm</keyword>
<dbReference type="PRINTS" id="PR00420">
    <property type="entry name" value="RNGMNOXGNASE"/>
</dbReference>
<comment type="domain">
    <text evidence="5">Consists of an N-terminal FAD-binding domain with a Rossman fold and a C-terminal substrate-binding domain.</text>
</comment>
<dbReference type="EMBL" id="JAYFSI010000017">
    <property type="protein sequence ID" value="MEA5366798.1"/>
    <property type="molecule type" value="Genomic_DNA"/>
</dbReference>
<dbReference type="RefSeq" id="WP_323336291.1">
    <property type="nucleotide sequence ID" value="NZ_JAYFSI010000017.1"/>
</dbReference>
<feature type="binding site" evidence="5">
    <location>
        <position position="48"/>
    </location>
    <ligand>
        <name>FAD</name>
        <dbReference type="ChEBI" id="CHEBI:57692"/>
    </ligand>
</feature>
<dbReference type="InterPro" id="IPR002938">
    <property type="entry name" value="FAD-bd"/>
</dbReference>
<keyword evidence="5" id="KW-0547">Nucleotide-binding</keyword>
<dbReference type="SUPFAM" id="SSF51905">
    <property type="entry name" value="FAD/NAD(P)-binding domain"/>
    <property type="match status" value="1"/>
</dbReference>
<feature type="domain" description="FAD-binding" evidence="6">
    <location>
        <begin position="5"/>
        <end position="177"/>
    </location>
</feature>
<comment type="function">
    <text evidence="5">An FAD-requiring monooxygenase active on some tetracycline antibiotic derivatives, which leads to their inactivation. Hydroxylates carbon 11a of tetracycline and some analogs.</text>
</comment>
<comment type="catalytic activity">
    <reaction evidence="5">
        <text>a tetracycline + NADPH + O2 + H(+) = an 11a-hydroxytetracycline + NADP(+) + H2O</text>
        <dbReference type="Rhea" id="RHEA:61444"/>
        <dbReference type="ChEBI" id="CHEBI:15377"/>
        <dbReference type="ChEBI" id="CHEBI:15378"/>
        <dbReference type="ChEBI" id="CHEBI:15379"/>
        <dbReference type="ChEBI" id="CHEBI:57783"/>
        <dbReference type="ChEBI" id="CHEBI:58349"/>
        <dbReference type="ChEBI" id="CHEBI:144644"/>
        <dbReference type="ChEBI" id="CHEBI:144645"/>
    </reaction>
</comment>
<comment type="caution">
    <text evidence="7">The sequence shown here is derived from an EMBL/GenBank/DDBJ whole genome shotgun (WGS) entry which is preliminary data.</text>
</comment>
<comment type="subcellular location">
    <subcellularLocation>
        <location evidence="5">Cytoplasm</location>
    </subcellularLocation>
</comment>
<dbReference type="EC" id="1.14.13.-" evidence="5"/>
<comment type="subunit">
    <text evidence="5">Monomer.</text>
</comment>
<comment type="cofactor">
    <cofactor evidence="5">
        <name>FAD</name>
        <dbReference type="ChEBI" id="CHEBI:57692"/>
    </cofactor>
</comment>
<evidence type="ECO:0000256" key="4">
    <source>
        <dbReference type="ARBA" id="ARBA00023033"/>
    </source>
</evidence>
<evidence type="ECO:0000256" key="2">
    <source>
        <dbReference type="ARBA" id="ARBA00022827"/>
    </source>
</evidence>
<evidence type="ECO:0000313" key="7">
    <source>
        <dbReference type="EMBL" id="MEA5366798.1"/>
    </source>
</evidence>
<keyword evidence="1 5" id="KW-0285">Flavoprotein</keyword>
<name>A0ABU5RKT6_9PSEU</name>
<comment type="similarity">
    <text evidence="5">Belongs to the aromatic-ring hydroxylase family. TetX subfamily.</text>
</comment>
<dbReference type="InterPro" id="IPR036188">
    <property type="entry name" value="FAD/NAD-bd_sf"/>
</dbReference>
<feature type="domain" description="FAD-binding" evidence="6">
    <location>
        <begin position="291"/>
        <end position="347"/>
    </location>
</feature>
<dbReference type="Proteomes" id="UP001304298">
    <property type="component" value="Unassembled WGS sequence"/>
</dbReference>
<dbReference type="PANTHER" id="PTHR46972:SF1">
    <property type="entry name" value="FAD DEPENDENT OXIDOREDUCTASE DOMAIN-CONTAINING PROTEIN"/>
    <property type="match status" value="1"/>
</dbReference>
<gene>
    <name evidence="7" type="ORF">VA596_45210</name>
</gene>
<evidence type="ECO:0000313" key="8">
    <source>
        <dbReference type="Proteomes" id="UP001304298"/>
    </source>
</evidence>
<keyword evidence="3 5" id="KW-0560">Oxidoreductase</keyword>
<dbReference type="Pfam" id="PF01494">
    <property type="entry name" value="FAD_binding_3"/>
    <property type="match status" value="2"/>
</dbReference>
<feature type="binding site" evidence="5">
    <location>
        <position position="297"/>
    </location>
    <ligand>
        <name>FAD</name>
        <dbReference type="ChEBI" id="CHEBI:57692"/>
    </ligand>
</feature>
<evidence type="ECO:0000256" key="3">
    <source>
        <dbReference type="ARBA" id="ARBA00023002"/>
    </source>
</evidence>
<dbReference type="PANTHER" id="PTHR46972">
    <property type="entry name" value="MONOOXYGENASE ASQM-RELATED"/>
    <property type="match status" value="1"/>
</dbReference>
<protein>
    <recommendedName>
        <fullName evidence="5">Flavin-dependent monooxygenase</fullName>
    </recommendedName>
    <alternativeName>
        <fullName evidence="5">TetX monooxygenase</fullName>
        <shortName evidence="5">TetX</shortName>
        <ecNumber evidence="5">1.14.13.-</ecNumber>
    </alternativeName>
</protein>
<reference evidence="7 8" key="1">
    <citation type="submission" date="2023-12" db="EMBL/GenBank/DDBJ databases">
        <title>Amycolatopsis sp. V23-08.</title>
        <authorList>
            <person name="Somphong A."/>
        </authorList>
    </citation>
    <scope>NUCLEOTIDE SEQUENCE [LARGE SCALE GENOMIC DNA]</scope>
    <source>
        <strain evidence="7 8">V23-08</strain>
    </source>
</reference>
<evidence type="ECO:0000256" key="5">
    <source>
        <dbReference type="HAMAP-Rule" id="MF_00845"/>
    </source>
</evidence>
<organism evidence="7 8">
    <name type="scientific">Amycolatopsis heterodermiae</name>
    <dbReference type="NCBI Taxonomy" id="3110235"/>
    <lineage>
        <taxon>Bacteria</taxon>
        <taxon>Bacillati</taxon>
        <taxon>Actinomycetota</taxon>
        <taxon>Actinomycetes</taxon>
        <taxon>Pseudonocardiales</taxon>
        <taxon>Pseudonocardiaceae</taxon>
        <taxon>Amycolatopsis</taxon>
    </lineage>
</organism>
<sequence>MSSPSVTIVGAGLSGLVLARILQNHGVSATVHELDVSPGVRRQGGSLDIHEETGQLALREAGLYDEFRRHTHPQGEHVRVLDKNAHVHVDTGPEGGEGGRPEIDRTVLRSLLLDSLDPGRIVWDHKVTAVRALGGGRHELTFRDGSTTETDLLVGADGTWSKVRPLLSPATPEYCGVTHLELLVPDATAKHPELAELVGPGMVFALSDNKGFLGHGGDDLELGASLRVPEDWLDAADVDWADPGAAREALLGAFADWAPVFHDLIRSSSDTITPRRIFGLPAGHRWERVPGVTLVGDAAHVMSPYAGEGANLALIDGADLARAILEHPDDLETALARYETAMFPRAENASLESAQGLASCFTPTAPVEIAGFFSQMAAHS</sequence>
<dbReference type="InterPro" id="IPR043683">
    <property type="entry name" value="TetX_monooxygenase"/>
</dbReference>
<keyword evidence="5" id="KW-0521">NADP</keyword>
<proteinExistence type="inferred from homology"/>
<feature type="binding site" evidence="5">
    <location>
        <position position="41"/>
    </location>
    <ligand>
        <name>NADPH</name>
        <dbReference type="ChEBI" id="CHEBI:57783"/>
    </ligand>
</feature>